<organism evidence="2 3">
    <name type="scientific">Halteria grandinella</name>
    <dbReference type="NCBI Taxonomy" id="5974"/>
    <lineage>
        <taxon>Eukaryota</taxon>
        <taxon>Sar</taxon>
        <taxon>Alveolata</taxon>
        <taxon>Ciliophora</taxon>
        <taxon>Intramacronucleata</taxon>
        <taxon>Spirotrichea</taxon>
        <taxon>Stichotrichia</taxon>
        <taxon>Sporadotrichida</taxon>
        <taxon>Halteriidae</taxon>
        <taxon>Halteria</taxon>
    </lineage>
</organism>
<evidence type="ECO:0000313" key="3">
    <source>
        <dbReference type="Proteomes" id="UP000785679"/>
    </source>
</evidence>
<reference evidence="2" key="1">
    <citation type="submission" date="2019-06" db="EMBL/GenBank/DDBJ databases">
        <authorList>
            <person name="Zheng W."/>
        </authorList>
    </citation>
    <scope>NUCLEOTIDE SEQUENCE</scope>
    <source>
        <strain evidence="2">QDHG01</strain>
    </source>
</reference>
<dbReference type="EMBL" id="RRYP01009272">
    <property type="protein sequence ID" value="TNV79169.1"/>
    <property type="molecule type" value="Genomic_DNA"/>
</dbReference>
<dbReference type="AlphaFoldDB" id="A0A8J8NQY4"/>
<proteinExistence type="predicted"/>
<name>A0A8J8NQY4_HALGN</name>
<gene>
    <name evidence="2" type="ORF">FGO68_gene11163</name>
</gene>
<comment type="caution">
    <text evidence="2">The sequence shown here is derived from an EMBL/GenBank/DDBJ whole genome shotgun (WGS) entry which is preliminary data.</text>
</comment>
<keyword evidence="3" id="KW-1185">Reference proteome</keyword>
<accession>A0A8J8NQY4</accession>
<dbReference type="Proteomes" id="UP000785679">
    <property type="component" value="Unassembled WGS sequence"/>
</dbReference>
<evidence type="ECO:0000313" key="2">
    <source>
        <dbReference type="EMBL" id="TNV79169.1"/>
    </source>
</evidence>
<evidence type="ECO:0000256" key="1">
    <source>
        <dbReference type="SAM" id="Phobius"/>
    </source>
</evidence>
<keyword evidence="1" id="KW-1133">Transmembrane helix</keyword>
<evidence type="ECO:0008006" key="4">
    <source>
        <dbReference type="Google" id="ProtNLM"/>
    </source>
</evidence>
<sequence length="451" mass="52376">MTFSCVRFLEKYSFGFYQPPLYYRGNARYGSKTSIVLTLLFVLFMIIGTINIILSIFKREHFNLKQKEVDLLDVPQLVNMSLYEGIKMLDPIFSISILCQQEADCAKYQLAVSQEAIPNLNIDEQFITSDQFNILAKLGKYCECQLHLMSMQSYVDYLNTNASEYPAVQLNENFDLIQLTNYFNLYTKEKRLELQGQRISFSSVQLMEGGKIVDKALLKQAIHQNGKILPDQESSFVWTMNLAQFNATTGILSKAFEFAGIGDVYRRQTYIDLDDIEYYEYSGLSEEHDEWCYDMYHFFFFNRRIIQTEMAPDSIFSGLSQIGGLTGLAMIFKFLAAYQERNFEKNITKTQGGKVGLKSNLLKISRIKADHSFWNRITQIRRPTAINDETQESILEDIEEGHVEAVQQSLEVKQFFSIEMFKSMHDNIVEMKEKIIAQEKMIMMLQTNKDF</sequence>
<keyword evidence="1" id="KW-0812">Transmembrane</keyword>
<protein>
    <recommendedName>
        <fullName evidence="4">Transmembrane protein</fullName>
    </recommendedName>
</protein>
<keyword evidence="1" id="KW-0472">Membrane</keyword>
<feature type="transmembrane region" description="Helical" evidence="1">
    <location>
        <begin position="35"/>
        <end position="57"/>
    </location>
</feature>